<name>A0A562K852_SPHWJ</name>
<accession>A0A562K852</accession>
<sequence>MPVPVIAAGLLFACTPTLVYDGDGPVTCAEGPRLRLVGIAARERDDSCRPGQPCPAASGMAATRALVDLLGGSRGTVRYYGSPFAHVRVAAPTMRCLSTGAASGNRTGASCTMADGRNLSCAMLATGTVLRWDRFWPANLRCPRRKP</sequence>
<organism evidence="1 2">
    <name type="scientific">Sphingobium wenxiniae (strain DSM 21828 / CGMCC 1.7748 / JZ-1)</name>
    <dbReference type="NCBI Taxonomy" id="595605"/>
    <lineage>
        <taxon>Bacteria</taxon>
        <taxon>Pseudomonadati</taxon>
        <taxon>Pseudomonadota</taxon>
        <taxon>Alphaproteobacteria</taxon>
        <taxon>Sphingomonadales</taxon>
        <taxon>Sphingomonadaceae</taxon>
        <taxon>Sphingobium</taxon>
    </lineage>
</organism>
<dbReference type="Gene3D" id="2.40.50.90">
    <property type="match status" value="1"/>
</dbReference>
<keyword evidence="2" id="KW-1185">Reference proteome</keyword>
<reference evidence="1 2" key="1">
    <citation type="journal article" date="2015" name="Stand. Genomic Sci.">
        <title>Genomic Encyclopedia of Bacterial and Archaeal Type Strains, Phase III: the genomes of soil and plant-associated and newly described type strains.</title>
        <authorList>
            <person name="Whitman W.B."/>
            <person name="Woyke T."/>
            <person name="Klenk H.P."/>
            <person name="Zhou Y."/>
            <person name="Lilburn T.G."/>
            <person name="Beck B.J."/>
            <person name="De Vos P."/>
            <person name="Vandamme P."/>
            <person name="Eisen J.A."/>
            <person name="Garrity G."/>
            <person name="Hugenholtz P."/>
            <person name="Kyrpides N.C."/>
        </authorList>
    </citation>
    <scope>NUCLEOTIDE SEQUENCE [LARGE SCALE GENOMIC DNA]</scope>
    <source>
        <strain evidence="1 2">CGMCC 1.7748</strain>
    </source>
</reference>
<evidence type="ECO:0000313" key="2">
    <source>
        <dbReference type="Proteomes" id="UP000316624"/>
    </source>
</evidence>
<dbReference type="InterPro" id="IPR035437">
    <property type="entry name" value="SNase_OB-fold_sf"/>
</dbReference>
<dbReference type="RefSeq" id="WP_145074735.1">
    <property type="nucleotide sequence ID" value="NZ_JACIIY010000025.1"/>
</dbReference>
<dbReference type="AlphaFoldDB" id="A0A562K852"/>
<comment type="caution">
    <text evidence="1">The sequence shown here is derived from an EMBL/GenBank/DDBJ whole genome shotgun (WGS) entry which is preliminary data.</text>
</comment>
<dbReference type="Proteomes" id="UP000316624">
    <property type="component" value="Unassembled WGS sequence"/>
</dbReference>
<dbReference type="EMBL" id="VLKK01000014">
    <property type="protein sequence ID" value="TWH91608.1"/>
    <property type="molecule type" value="Genomic_DNA"/>
</dbReference>
<gene>
    <name evidence="1" type="ORF">IQ35_03121</name>
</gene>
<dbReference type="SUPFAM" id="SSF50199">
    <property type="entry name" value="Staphylococcal nuclease"/>
    <property type="match status" value="1"/>
</dbReference>
<evidence type="ECO:0008006" key="3">
    <source>
        <dbReference type="Google" id="ProtNLM"/>
    </source>
</evidence>
<protein>
    <recommendedName>
        <fullName evidence="3">Nuclease-like protein</fullName>
    </recommendedName>
</protein>
<proteinExistence type="predicted"/>
<evidence type="ECO:0000313" key="1">
    <source>
        <dbReference type="EMBL" id="TWH91608.1"/>
    </source>
</evidence>